<evidence type="ECO:0000256" key="3">
    <source>
        <dbReference type="ARBA" id="ARBA00022449"/>
    </source>
</evidence>
<keyword evidence="7" id="KW-0406">Ion transport</keyword>
<feature type="transmembrane region" description="Helical" evidence="10">
    <location>
        <begin position="198"/>
        <end position="221"/>
    </location>
</feature>
<feature type="transmembrane region" description="Helical" evidence="10">
    <location>
        <begin position="324"/>
        <end position="343"/>
    </location>
</feature>
<keyword evidence="4" id="KW-1003">Cell membrane</keyword>
<dbReference type="Proteomes" id="UP000316598">
    <property type="component" value="Unassembled WGS sequence"/>
</dbReference>
<feature type="transmembrane region" description="Helical" evidence="10">
    <location>
        <begin position="289"/>
        <end position="312"/>
    </location>
</feature>
<dbReference type="GO" id="GO:0006811">
    <property type="term" value="P:monoatomic ion transport"/>
    <property type="evidence" value="ECO:0007669"/>
    <property type="project" value="UniProtKB-KW"/>
</dbReference>
<dbReference type="NCBIfam" id="TIGR00797">
    <property type="entry name" value="matE"/>
    <property type="match status" value="1"/>
</dbReference>
<feature type="transmembrane region" description="Helical" evidence="10">
    <location>
        <begin position="22"/>
        <end position="42"/>
    </location>
</feature>
<feature type="transmembrane region" description="Helical" evidence="10">
    <location>
        <begin position="400"/>
        <end position="418"/>
    </location>
</feature>
<evidence type="ECO:0000313" key="12">
    <source>
        <dbReference type="Proteomes" id="UP000316598"/>
    </source>
</evidence>
<dbReference type="InterPro" id="IPR050222">
    <property type="entry name" value="MATE_MdtK"/>
</dbReference>
<evidence type="ECO:0000256" key="1">
    <source>
        <dbReference type="ARBA" id="ARBA00004651"/>
    </source>
</evidence>
<feature type="transmembrane region" description="Helical" evidence="10">
    <location>
        <begin position="241"/>
        <end position="260"/>
    </location>
</feature>
<feature type="transmembrane region" description="Helical" evidence="10">
    <location>
        <begin position="430"/>
        <end position="450"/>
    </location>
</feature>
<evidence type="ECO:0000256" key="9">
    <source>
        <dbReference type="ARBA" id="ARBA00031636"/>
    </source>
</evidence>
<dbReference type="GO" id="GO:0015297">
    <property type="term" value="F:antiporter activity"/>
    <property type="evidence" value="ECO:0007669"/>
    <property type="project" value="UniProtKB-KW"/>
</dbReference>
<keyword evidence="12" id="KW-1185">Reference proteome</keyword>
<feature type="transmembrane region" description="Helical" evidence="10">
    <location>
        <begin position="363"/>
        <end position="388"/>
    </location>
</feature>
<evidence type="ECO:0000256" key="2">
    <source>
        <dbReference type="ARBA" id="ARBA00022448"/>
    </source>
</evidence>
<evidence type="ECO:0000256" key="8">
    <source>
        <dbReference type="ARBA" id="ARBA00023136"/>
    </source>
</evidence>
<evidence type="ECO:0000313" key="11">
    <source>
        <dbReference type="EMBL" id="TWT53983.1"/>
    </source>
</evidence>
<dbReference type="InterPro" id="IPR002528">
    <property type="entry name" value="MATE_fam"/>
</dbReference>
<dbReference type="RefSeq" id="WP_146514105.1">
    <property type="nucleotide sequence ID" value="NZ_SJPI01000001.1"/>
</dbReference>
<keyword evidence="3" id="KW-0050">Antiport</keyword>
<dbReference type="InterPro" id="IPR048279">
    <property type="entry name" value="MdtK-like"/>
</dbReference>
<name>A0A5C5WVC0_9BACT</name>
<proteinExistence type="predicted"/>
<keyword evidence="8 10" id="KW-0472">Membrane</keyword>
<dbReference type="AlphaFoldDB" id="A0A5C5WVC0"/>
<keyword evidence="6 10" id="KW-1133">Transmembrane helix</keyword>
<evidence type="ECO:0000256" key="5">
    <source>
        <dbReference type="ARBA" id="ARBA00022692"/>
    </source>
</evidence>
<gene>
    <name evidence="11" type="primary">norM_1</name>
    <name evidence="11" type="ORF">Pla22_16170</name>
</gene>
<keyword evidence="2" id="KW-0813">Transport</keyword>
<dbReference type="Pfam" id="PF01554">
    <property type="entry name" value="MatE"/>
    <property type="match status" value="2"/>
</dbReference>
<dbReference type="PANTHER" id="PTHR43298:SF2">
    <property type="entry name" value="FMN_FAD EXPORTER YEEO-RELATED"/>
    <property type="match status" value="1"/>
</dbReference>
<comment type="caution">
    <text evidence="11">The sequence shown here is derived from an EMBL/GenBank/DDBJ whole genome shotgun (WGS) entry which is preliminary data.</text>
</comment>
<dbReference type="GO" id="GO:0042910">
    <property type="term" value="F:xenobiotic transmembrane transporter activity"/>
    <property type="evidence" value="ECO:0007669"/>
    <property type="project" value="InterPro"/>
</dbReference>
<keyword evidence="5 10" id="KW-0812">Transmembrane</keyword>
<evidence type="ECO:0000256" key="6">
    <source>
        <dbReference type="ARBA" id="ARBA00022989"/>
    </source>
</evidence>
<dbReference type="OrthoDB" id="9805232at2"/>
<comment type="subcellular location">
    <subcellularLocation>
        <location evidence="1">Cell membrane</location>
        <topology evidence="1">Multi-pass membrane protein</topology>
    </subcellularLocation>
</comment>
<dbReference type="CDD" id="cd13133">
    <property type="entry name" value="MATE_like_7"/>
    <property type="match status" value="1"/>
</dbReference>
<evidence type="ECO:0000256" key="7">
    <source>
        <dbReference type="ARBA" id="ARBA00023065"/>
    </source>
</evidence>
<feature type="transmembrane region" description="Helical" evidence="10">
    <location>
        <begin position="138"/>
        <end position="157"/>
    </location>
</feature>
<evidence type="ECO:0000256" key="10">
    <source>
        <dbReference type="SAM" id="Phobius"/>
    </source>
</evidence>
<protein>
    <recommendedName>
        <fullName evidence="9">Multidrug-efflux transporter</fullName>
    </recommendedName>
</protein>
<feature type="transmembrane region" description="Helical" evidence="10">
    <location>
        <begin position="98"/>
        <end position="118"/>
    </location>
</feature>
<dbReference type="EMBL" id="SJPI01000001">
    <property type="protein sequence ID" value="TWT53983.1"/>
    <property type="molecule type" value="Genomic_DNA"/>
</dbReference>
<evidence type="ECO:0000256" key="4">
    <source>
        <dbReference type="ARBA" id="ARBA00022475"/>
    </source>
</evidence>
<accession>A0A5C5WVC0</accession>
<sequence>MNGDLGKEDASAVTVRAAMGEVWRIALPLMVSTGTFSLVLFADRTFLLKYDGASMSASMAAGNLFWVLICLPMGIASMTGAIISQYVGAGQKEKIGRFLWQSIWMSLVFAPWFALIAWQAPWLFTITGQPDALVPLGVLYLRILMIGAVGGVMETALSGFYSGTERTQVIMWVSLASGLLNVVLDIALIFGAGPFPEMGIAGAAIASVISFWFKAVVYAWLLMRPHFEQQYHFRRGFSFDFPMWSNLLFFGFPTGLMYVTESGGFTVMLLRIGSYGDIPLRATTMAINFNMIAFIPLIGVSIAASVLVGKHLTETGPVPAVKSVYAALVIGLAYSFAWMIAYLTAGDWMMSLYKFDNVGEDSLAAIVLAKGLLSFVAFYVVLDATQLILAGALRGAGDTWYVLLGGLVASGTALAIGFALEPETDGLRWWWTILAGWVTLLAVVMGIRFASGKWKSMRMVEEA</sequence>
<feature type="transmembrane region" description="Helical" evidence="10">
    <location>
        <begin position="64"/>
        <end position="86"/>
    </location>
</feature>
<reference evidence="11 12" key="1">
    <citation type="submission" date="2019-02" db="EMBL/GenBank/DDBJ databases">
        <title>Deep-cultivation of Planctomycetes and their phenomic and genomic characterization uncovers novel biology.</title>
        <authorList>
            <person name="Wiegand S."/>
            <person name="Jogler M."/>
            <person name="Boedeker C."/>
            <person name="Pinto D."/>
            <person name="Vollmers J."/>
            <person name="Rivas-Marin E."/>
            <person name="Kohn T."/>
            <person name="Peeters S.H."/>
            <person name="Heuer A."/>
            <person name="Rast P."/>
            <person name="Oberbeckmann S."/>
            <person name="Bunk B."/>
            <person name="Jeske O."/>
            <person name="Meyerdierks A."/>
            <person name="Storesund J.E."/>
            <person name="Kallscheuer N."/>
            <person name="Luecker S."/>
            <person name="Lage O.M."/>
            <person name="Pohl T."/>
            <person name="Merkel B.J."/>
            <person name="Hornburger P."/>
            <person name="Mueller R.-W."/>
            <person name="Bruemmer F."/>
            <person name="Labrenz M."/>
            <person name="Spormann A.M."/>
            <person name="Op Den Camp H."/>
            <person name="Overmann J."/>
            <person name="Amann R."/>
            <person name="Jetten M.S.M."/>
            <person name="Mascher T."/>
            <person name="Medema M.H."/>
            <person name="Devos D.P."/>
            <person name="Kaster A.-K."/>
            <person name="Ovreas L."/>
            <person name="Rohde M."/>
            <person name="Galperin M.Y."/>
            <person name="Jogler C."/>
        </authorList>
    </citation>
    <scope>NUCLEOTIDE SEQUENCE [LARGE SCALE GENOMIC DNA]</scope>
    <source>
        <strain evidence="11 12">Pla22</strain>
    </source>
</reference>
<feature type="transmembrane region" description="Helical" evidence="10">
    <location>
        <begin position="169"/>
        <end position="192"/>
    </location>
</feature>
<dbReference type="PIRSF" id="PIRSF006603">
    <property type="entry name" value="DinF"/>
    <property type="match status" value="1"/>
</dbReference>
<organism evidence="11 12">
    <name type="scientific">Rubripirellula amarantea</name>
    <dbReference type="NCBI Taxonomy" id="2527999"/>
    <lineage>
        <taxon>Bacteria</taxon>
        <taxon>Pseudomonadati</taxon>
        <taxon>Planctomycetota</taxon>
        <taxon>Planctomycetia</taxon>
        <taxon>Pirellulales</taxon>
        <taxon>Pirellulaceae</taxon>
        <taxon>Rubripirellula</taxon>
    </lineage>
</organism>
<dbReference type="PANTHER" id="PTHR43298">
    <property type="entry name" value="MULTIDRUG RESISTANCE PROTEIN NORM-RELATED"/>
    <property type="match status" value="1"/>
</dbReference>
<dbReference type="GO" id="GO:0005886">
    <property type="term" value="C:plasma membrane"/>
    <property type="evidence" value="ECO:0007669"/>
    <property type="project" value="UniProtKB-SubCell"/>
</dbReference>